<organism evidence="1 2">
    <name type="scientific">Niveispirillum cyanobacteriorum</name>
    <dbReference type="NCBI Taxonomy" id="1612173"/>
    <lineage>
        <taxon>Bacteria</taxon>
        <taxon>Pseudomonadati</taxon>
        <taxon>Pseudomonadota</taxon>
        <taxon>Alphaproteobacteria</taxon>
        <taxon>Rhodospirillales</taxon>
        <taxon>Azospirillaceae</taxon>
        <taxon>Niveispirillum</taxon>
    </lineage>
</organism>
<dbReference type="GO" id="GO:0016853">
    <property type="term" value="F:isomerase activity"/>
    <property type="evidence" value="ECO:0007669"/>
    <property type="project" value="UniProtKB-KW"/>
</dbReference>
<dbReference type="InterPro" id="IPR036237">
    <property type="entry name" value="Xyl_isomerase-like_sf"/>
</dbReference>
<dbReference type="SUPFAM" id="SSF51658">
    <property type="entry name" value="Xylose isomerase-like"/>
    <property type="match status" value="1"/>
</dbReference>
<dbReference type="RefSeq" id="WP_102110800.1">
    <property type="nucleotide sequence ID" value="NZ_BMGN01000004.1"/>
</dbReference>
<evidence type="ECO:0000313" key="2">
    <source>
        <dbReference type="Proteomes" id="UP000234752"/>
    </source>
</evidence>
<dbReference type="AlphaFoldDB" id="A0A2K9N7F0"/>
<gene>
    <name evidence="1" type="ORF">C0V82_01380</name>
</gene>
<protein>
    <submittedName>
        <fullName evidence="1">Xylose isomerase</fullName>
    </submittedName>
</protein>
<proteinExistence type="predicted"/>
<dbReference type="Proteomes" id="UP000234752">
    <property type="component" value="Chromosome eg_1"/>
</dbReference>
<evidence type="ECO:0000313" key="1">
    <source>
        <dbReference type="EMBL" id="AUN29050.1"/>
    </source>
</evidence>
<reference evidence="1 2" key="1">
    <citation type="submission" date="2017-12" db="EMBL/GenBank/DDBJ databases">
        <title>Genomes of bacteria within cyanobacterial aggregates.</title>
        <authorList>
            <person name="Cai H."/>
        </authorList>
    </citation>
    <scope>NUCLEOTIDE SEQUENCE [LARGE SCALE GENOMIC DNA]</scope>
    <source>
        <strain evidence="1 2">TH16</strain>
    </source>
</reference>
<dbReference type="KEGG" id="ncb:C0V82_01380"/>
<dbReference type="Gene3D" id="3.20.20.150">
    <property type="entry name" value="Divalent-metal-dependent TIM barrel enzymes"/>
    <property type="match status" value="1"/>
</dbReference>
<keyword evidence="1" id="KW-0413">Isomerase</keyword>
<keyword evidence="2" id="KW-1185">Reference proteome</keyword>
<accession>A0A2K9N7F0</accession>
<dbReference type="OrthoDB" id="2555274at2"/>
<sequence>MPRLLILQSVWGMDRCSGFDVWNDLETALQAMVDAGFDGAGTNLVRKERTAITSRFMNERGLAWEAQVLVHSADELDRFADEAASLSAHHLNVQIAGPMDRVTNAVRLVESLERVRERAGLPIFYETHRARLTQDLPFCLRMLDALPAIPLTADLCHYVVAGEWDLPVDEAKHAAIARVLRQARAFHGRIATAHQVQAPVGGHHRPWLDLFLGWWRQGFAQWREQAAADDTLSFMVELGPPPYAVVDAGGRELTDRWAEARQMMALVRGLWE</sequence>
<dbReference type="EMBL" id="CP025611">
    <property type="protein sequence ID" value="AUN29050.1"/>
    <property type="molecule type" value="Genomic_DNA"/>
</dbReference>
<name>A0A2K9N7F0_9PROT</name>